<organism evidence="3 4">
    <name type="scientific">Araneus ventricosus</name>
    <name type="common">Orbweaver spider</name>
    <name type="synonym">Epeira ventricosa</name>
    <dbReference type="NCBI Taxonomy" id="182803"/>
    <lineage>
        <taxon>Eukaryota</taxon>
        <taxon>Metazoa</taxon>
        <taxon>Ecdysozoa</taxon>
        <taxon>Arthropoda</taxon>
        <taxon>Chelicerata</taxon>
        <taxon>Arachnida</taxon>
        <taxon>Araneae</taxon>
        <taxon>Araneomorphae</taxon>
        <taxon>Entelegynae</taxon>
        <taxon>Araneoidea</taxon>
        <taxon>Araneidae</taxon>
        <taxon>Araneus</taxon>
    </lineage>
</organism>
<feature type="non-terminal residue" evidence="3">
    <location>
        <position position="53"/>
    </location>
</feature>
<gene>
    <name evidence="1" type="ORF">AVEN_233075_1</name>
    <name evidence="2" type="ORF">AVEN_39502_1</name>
    <name evidence="3" type="ORF">AVEN_90689_1</name>
</gene>
<reference evidence="3 4" key="1">
    <citation type="journal article" date="2019" name="Sci. Rep.">
        <title>Orb-weaving spider Araneus ventricosus genome elucidates the spidroin gene catalogue.</title>
        <authorList>
            <person name="Kono N."/>
            <person name="Nakamura H."/>
            <person name="Ohtoshi R."/>
            <person name="Moran D.A.P."/>
            <person name="Shinohara A."/>
            <person name="Yoshida Y."/>
            <person name="Fujiwara M."/>
            <person name="Mori M."/>
            <person name="Tomita M."/>
            <person name="Arakawa K."/>
        </authorList>
    </citation>
    <scope>NUCLEOTIDE SEQUENCE [LARGE SCALE GENOMIC DNA]</scope>
</reference>
<accession>A0A4Y2A6I8</accession>
<evidence type="ECO:0000313" key="1">
    <source>
        <dbReference type="EMBL" id="GBL74369.1"/>
    </source>
</evidence>
<protein>
    <submittedName>
        <fullName evidence="3">Uncharacterized protein</fullName>
    </submittedName>
</protein>
<sequence>MDKWLKTGTLKRVVTIIEIETTDSAATEILWISLIMIMKKRKGTTLKRVIGLF</sequence>
<comment type="caution">
    <text evidence="3">The sequence shown here is derived from an EMBL/GenBank/DDBJ whole genome shotgun (WGS) entry which is preliminary data.</text>
</comment>
<dbReference type="EMBL" id="BGPR01230750">
    <property type="protein sequence ID" value="GBL74469.1"/>
    <property type="molecule type" value="Genomic_DNA"/>
</dbReference>
<dbReference type="Proteomes" id="UP000499080">
    <property type="component" value="Unassembled WGS sequence"/>
</dbReference>
<evidence type="ECO:0000313" key="3">
    <source>
        <dbReference type="EMBL" id="GBL74544.1"/>
    </source>
</evidence>
<proteinExistence type="predicted"/>
<keyword evidence="4" id="KW-1185">Reference proteome</keyword>
<dbReference type="EMBL" id="BGPR01230724">
    <property type="protein sequence ID" value="GBL74369.1"/>
    <property type="molecule type" value="Genomic_DNA"/>
</dbReference>
<dbReference type="AlphaFoldDB" id="A0A4Y2A6I8"/>
<evidence type="ECO:0000313" key="4">
    <source>
        <dbReference type="Proteomes" id="UP000499080"/>
    </source>
</evidence>
<name>A0A4Y2A6I8_ARAVE</name>
<evidence type="ECO:0000313" key="2">
    <source>
        <dbReference type="EMBL" id="GBL74469.1"/>
    </source>
</evidence>
<dbReference type="EMBL" id="BGPR01230767">
    <property type="protein sequence ID" value="GBL74544.1"/>
    <property type="molecule type" value="Genomic_DNA"/>
</dbReference>